<dbReference type="InterPro" id="IPR004000">
    <property type="entry name" value="Actin"/>
</dbReference>
<feature type="non-terminal residue" evidence="7">
    <location>
        <position position="363"/>
    </location>
</feature>
<dbReference type="GO" id="GO:0016787">
    <property type="term" value="F:hydrolase activity"/>
    <property type="evidence" value="ECO:0007669"/>
    <property type="project" value="UniProtKB-KW"/>
</dbReference>
<dbReference type="FunFam" id="3.90.640.10:FF:000047">
    <property type="entry name" value="Actin, alpha skeletal muscle"/>
    <property type="match status" value="1"/>
</dbReference>
<dbReference type="AlphaFoldDB" id="Q968T9"/>
<evidence type="ECO:0000256" key="6">
    <source>
        <dbReference type="RuleBase" id="RU000487"/>
    </source>
</evidence>
<dbReference type="FunFam" id="3.30.420.40:FF:000291">
    <property type="entry name" value="Actin, alpha skeletal muscle"/>
    <property type="match status" value="1"/>
</dbReference>
<dbReference type="FunFam" id="3.30.420.40:FF:000058">
    <property type="entry name" value="Putative actin-related protein 5"/>
    <property type="match status" value="1"/>
</dbReference>
<evidence type="ECO:0000256" key="1">
    <source>
        <dbReference type="ARBA" id="ARBA00006752"/>
    </source>
</evidence>
<dbReference type="InterPro" id="IPR020902">
    <property type="entry name" value="Actin/actin-like_CS"/>
</dbReference>
<dbReference type="PROSITE" id="PS01132">
    <property type="entry name" value="ACTINS_ACT_LIKE"/>
    <property type="match status" value="1"/>
</dbReference>
<protein>
    <submittedName>
        <fullName evidence="7">Actin II</fullName>
    </submittedName>
</protein>
<evidence type="ECO:0000313" key="7">
    <source>
        <dbReference type="EMBL" id="AAK38829.1"/>
    </source>
</evidence>
<organism evidence="7">
    <name type="scientific">Diophrys sp. PPR2000</name>
    <dbReference type="NCBI Taxonomy" id="134027"/>
    <lineage>
        <taxon>Eukaryota</taxon>
        <taxon>Sar</taxon>
        <taxon>Alveolata</taxon>
        <taxon>Ciliophora</taxon>
        <taxon>Intramacronucleata</taxon>
        <taxon>Spirotrichea</taxon>
        <taxon>Hypotrichia</taxon>
        <taxon>Euplotida</taxon>
        <taxon>Uronychiidae</taxon>
        <taxon>Diophrys</taxon>
    </lineage>
</organism>
<dbReference type="Gene3D" id="3.30.420.40">
    <property type="match status" value="2"/>
</dbReference>
<evidence type="ECO:0000256" key="4">
    <source>
        <dbReference type="ARBA" id="ARBA00022840"/>
    </source>
</evidence>
<dbReference type="Gene3D" id="3.90.640.10">
    <property type="entry name" value="Actin, Chain A, domain 4"/>
    <property type="match status" value="1"/>
</dbReference>
<evidence type="ECO:0000256" key="2">
    <source>
        <dbReference type="ARBA" id="ARBA00022741"/>
    </source>
</evidence>
<dbReference type="SUPFAM" id="SSF53067">
    <property type="entry name" value="Actin-like ATPase domain"/>
    <property type="match status" value="2"/>
</dbReference>
<proteinExistence type="inferred from homology"/>
<name>Q968T9_9SPIT</name>
<sequence>SGVVKAGFAGDDAPRSVFPTLVGRPKMPGIMGGLDQKEVYVGDEAQQKRGVLKIENPIDRGIVKNWDDMEKVWNHTIYNELKVSPEEHPCLLTEAPLNPKANRERMTQIMFEVFNVPCLYVAVQSVLSLYSSGRTTGIVFDSGDGVSHTCPIYEGYAIPHAIQRIELAGKDITEYFRKLLKERGYAFTTAAELEIIRDIKERLCYVVEGNFDSAMKEAAESSAWEKTYELPDGRSIVVGNEAFRSPEILFQPQHAGLEMEGIHKYAFDSVMKCDVDVRKDLFQSIVLSGGTTLFEGMATRMYHEVHNLAPSTHKIKVLSSPERKYSVWLGGSILASLSTFQTMWINKQEYDESGPSIVHRKCV</sequence>
<keyword evidence="4" id="KW-0067">ATP-binding</keyword>
<dbReference type="PRINTS" id="PR00190">
    <property type="entry name" value="ACTIN"/>
</dbReference>
<evidence type="ECO:0000256" key="3">
    <source>
        <dbReference type="ARBA" id="ARBA00022801"/>
    </source>
</evidence>
<dbReference type="InterPro" id="IPR004001">
    <property type="entry name" value="Actin_CS"/>
</dbReference>
<comment type="similarity">
    <text evidence="1 6">Belongs to the actin family.</text>
</comment>
<dbReference type="PROSITE" id="PS00406">
    <property type="entry name" value="ACTINS_1"/>
    <property type="match status" value="1"/>
</dbReference>
<dbReference type="EMBL" id="AF273752">
    <property type="protein sequence ID" value="AAK38829.1"/>
    <property type="molecule type" value="Genomic_DNA"/>
</dbReference>
<dbReference type="PANTHER" id="PTHR11937">
    <property type="entry name" value="ACTIN"/>
    <property type="match status" value="1"/>
</dbReference>
<comment type="catalytic activity">
    <reaction evidence="5">
        <text>ATP + H2O = ADP + phosphate + H(+)</text>
        <dbReference type="Rhea" id="RHEA:13065"/>
        <dbReference type="ChEBI" id="CHEBI:15377"/>
        <dbReference type="ChEBI" id="CHEBI:15378"/>
        <dbReference type="ChEBI" id="CHEBI:30616"/>
        <dbReference type="ChEBI" id="CHEBI:43474"/>
        <dbReference type="ChEBI" id="CHEBI:456216"/>
    </reaction>
</comment>
<accession>Q968T9</accession>
<dbReference type="Pfam" id="PF00022">
    <property type="entry name" value="Actin"/>
    <property type="match status" value="1"/>
</dbReference>
<keyword evidence="2" id="KW-0547">Nucleotide-binding</keyword>
<feature type="non-terminal residue" evidence="7">
    <location>
        <position position="1"/>
    </location>
</feature>
<dbReference type="InterPro" id="IPR043129">
    <property type="entry name" value="ATPase_NBD"/>
</dbReference>
<reference evidence="7" key="1">
    <citation type="submission" date="2000-06" db="EMBL/GenBank/DDBJ databases">
        <title>Actin II of Diophrys sp. PPR2000.</title>
        <authorList>
            <person name="Perez-Romero P."/>
        </authorList>
    </citation>
    <scope>NUCLEOTIDE SEQUENCE</scope>
</reference>
<dbReference type="GO" id="GO:0005524">
    <property type="term" value="F:ATP binding"/>
    <property type="evidence" value="ECO:0007669"/>
    <property type="project" value="UniProtKB-KW"/>
</dbReference>
<dbReference type="SMART" id="SM00268">
    <property type="entry name" value="ACTIN"/>
    <property type="match status" value="1"/>
</dbReference>
<evidence type="ECO:0000256" key="5">
    <source>
        <dbReference type="ARBA" id="ARBA00049360"/>
    </source>
</evidence>
<keyword evidence="3" id="KW-0378">Hydrolase</keyword>